<feature type="transmembrane region" description="Helical" evidence="7">
    <location>
        <begin position="6"/>
        <end position="25"/>
    </location>
</feature>
<dbReference type="GO" id="GO:0005886">
    <property type="term" value="C:plasma membrane"/>
    <property type="evidence" value="ECO:0007669"/>
    <property type="project" value="InterPro"/>
</dbReference>
<accession>A0AAV3UTR2</accession>
<evidence type="ECO:0000256" key="1">
    <source>
        <dbReference type="ARBA" id="ARBA00004141"/>
    </source>
</evidence>
<dbReference type="PANTHER" id="PTHR31382:SF1">
    <property type="entry name" value="SODIUM ION_PROTON EXCHANGER (EUROFUNG)"/>
    <property type="match status" value="1"/>
</dbReference>
<evidence type="ECO:0000256" key="6">
    <source>
        <dbReference type="ARBA" id="ARBA00023136"/>
    </source>
</evidence>
<dbReference type="InterPro" id="IPR038770">
    <property type="entry name" value="Na+/solute_symporter_sf"/>
</dbReference>
<evidence type="ECO:0000313" key="9">
    <source>
        <dbReference type="EMBL" id="GAC08487.1"/>
    </source>
</evidence>
<comment type="subcellular location">
    <subcellularLocation>
        <location evidence="1">Membrane</location>
        <topology evidence="1">Multi-pass membrane protein</topology>
    </subcellularLocation>
</comment>
<feature type="transmembrane region" description="Helical" evidence="7">
    <location>
        <begin position="257"/>
        <end position="274"/>
    </location>
</feature>
<dbReference type="GO" id="GO:0015385">
    <property type="term" value="F:sodium:proton antiporter activity"/>
    <property type="evidence" value="ECO:0007669"/>
    <property type="project" value="InterPro"/>
</dbReference>
<evidence type="ECO:0000256" key="3">
    <source>
        <dbReference type="ARBA" id="ARBA00022692"/>
    </source>
</evidence>
<feature type="transmembrane region" description="Helical" evidence="7">
    <location>
        <begin position="94"/>
        <end position="117"/>
    </location>
</feature>
<dbReference type="EMBL" id="BAEM01000007">
    <property type="protein sequence ID" value="GAC08487.1"/>
    <property type="molecule type" value="Genomic_DNA"/>
</dbReference>
<comment type="caution">
    <text evidence="9">The sequence shown here is derived from an EMBL/GenBank/DDBJ whole genome shotgun (WGS) entry which is preliminary data.</text>
</comment>
<evidence type="ECO:0000259" key="8">
    <source>
        <dbReference type="Pfam" id="PF00999"/>
    </source>
</evidence>
<dbReference type="RefSeq" id="WP_007984674.1">
    <property type="nucleotide sequence ID" value="NZ_BAEM01000007.1"/>
</dbReference>
<evidence type="ECO:0000256" key="7">
    <source>
        <dbReference type="SAM" id="Phobius"/>
    </source>
</evidence>
<feature type="transmembrane region" description="Helical" evidence="7">
    <location>
        <begin position="286"/>
        <end position="308"/>
    </location>
</feature>
<dbReference type="AlphaFoldDB" id="A0AAV3UTR2"/>
<keyword evidence="2" id="KW-0050">Antiport</keyword>
<organism evidence="9 10">
    <name type="scientific">Paraglaciecola chathamensis S18K6</name>
    <dbReference type="NCBI Taxonomy" id="1127672"/>
    <lineage>
        <taxon>Bacteria</taxon>
        <taxon>Pseudomonadati</taxon>
        <taxon>Pseudomonadota</taxon>
        <taxon>Gammaproteobacteria</taxon>
        <taxon>Alteromonadales</taxon>
        <taxon>Alteromonadaceae</taxon>
        <taxon>Paraglaciecola</taxon>
    </lineage>
</organism>
<name>A0AAV3UTR2_9ALTE</name>
<evidence type="ECO:0000313" key="10">
    <source>
        <dbReference type="Proteomes" id="UP000006320"/>
    </source>
</evidence>
<keyword evidence="4 7" id="KW-1133">Transmembrane helix</keyword>
<feature type="transmembrane region" description="Helical" evidence="7">
    <location>
        <begin position="197"/>
        <end position="221"/>
    </location>
</feature>
<protein>
    <submittedName>
        <fullName evidence="9">Monovalent cation:H+ antiporter, CPA1 family</fullName>
    </submittedName>
</protein>
<keyword evidence="2" id="KW-0813">Transport</keyword>
<feature type="transmembrane region" description="Helical" evidence="7">
    <location>
        <begin position="169"/>
        <end position="185"/>
    </location>
</feature>
<keyword evidence="3 7" id="KW-0812">Transmembrane</keyword>
<dbReference type="Gene3D" id="1.20.1530.20">
    <property type="match status" value="1"/>
</dbReference>
<feature type="transmembrane region" description="Helical" evidence="7">
    <location>
        <begin position="32"/>
        <end position="50"/>
    </location>
</feature>
<evidence type="ECO:0000256" key="2">
    <source>
        <dbReference type="ARBA" id="ARBA00022449"/>
    </source>
</evidence>
<dbReference type="GO" id="GO:0120029">
    <property type="term" value="P:proton export across plasma membrane"/>
    <property type="evidence" value="ECO:0007669"/>
    <property type="project" value="InterPro"/>
</dbReference>
<feature type="transmembrane region" description="Helical" evidence="7">
    <location>
        <begin position="62"/>
        <end position="82"/>
    </location>
</feature>
<evidence type="ECO:0000256" key="5">
    <source>
        <dbReference type="ARBA" id="ARBA00023065"/>
    </source>
</evidence>
<dbReference type="InterPro" id="IPR004712">
    <property type="entry name" value="Na+/H+_antiporter_fungi"/>
</dbReference>
<sequence length="413" mass="44705">MNQLNLALITIGAVVLVLGMLSRIIDRSYLTMPLLAFIVGVVLGPIGSGLLTPDSWGDSYKLLEECARVTIGISLMAIALRIPKHYLFDHRRSFILLLGVGMLAMFLMSSLMAHWILGLPVLMALLIGGAICPTDPVVASSIVTGGLARQHLPDRFRYGLSTESAINDGLAYPLVLLPVLLLLPNESSPWLTWGLRVILWEIGGAVALGALLGWFVGKALLVAEHKKSLDHSAFLATTLALTLLTLGVGKFLATDSVLAVFVAGMVFSQMVGGSDRAKENKIQETVNLFFTLPIFIFLGLMLPVDSWFELGWEGIWFTIGILAIRRIPVILALSPFLPIWNNWKLALMAGHFGPIGISALFYAMVILDKTGNNIAWTVGSLVITSSLIIHGMTAAPLARLWAKVDEGQDESEA</sequence>
<proteinExistence type="predicted"/>
<keyword evidence="6 7" id="KW-0472">Membrane</keyword>
<evidence type="ECO:0000256" key="4">
    <source>
        <dbReference type="ARBA" id="ARBA00022989"/>
    </source>
</evidence>
<feature type="transmembrane region" description="Helical" evidence="7">
    <location>
        <begin position="233"/>
        <end position="251"/>
    </location>
</feature>
<feature type="transmembrane region" description="Helical" evidence="7">
    <location>
        <begin position="373"/>
        <end position="393"/>
    </location>
</feature>
<keyword evidence="5" id="KW-0406">Ion transport</keyword>
<dbReference type="Proteomes" id="UP000006320">
    <property type="component" value="Unassembled WGS sequence"/>
</dbReference>
<feature type="domain" description="Cation/H+ exchanger transmembrane" evidence="8">
    <location>
        <begin position="16"/>
        <end position="398"/>
    </location>
</feature>
<dbReference type="Pfam" id="PF00999">
    <property type="entry name" value="Na_H_Exchanger"/>
    <property type="match status" value="1"/>
</dbReference>
<dbReference type="GO" id="GO:0036376">
    <property type="term" value="P:sodium ion export across plasma membrane"/>
    <property type="evidence" value="ECO:0007669"/>
    <property type="project" value="InterPro"/>
</dbReference>
<gene>
    <name evidence="9" type="ORF">GCHA_0524</name>
</gene>
<reference evidence="9 10" key="1">
    <citation type="journal article" date="2017" name="Antonie Van Leeuwenhoek">
        <title>Rhizobium rhizosphaerae sp. nov., a novel species isolated from rice rhizosphere.</title>
        <authorList>
            <person name="Zhao J.J."/>
            <person name="Zhang J."/>
            <person name="Zhang R.J."/>
            <person name="Zhang C.W."/>
            <person name="Yin H.Q."/>
            <person name="Zhang X.X."/>
        </authorList>
    </citation>
    <scope>NUCLEOTIDE SEQUENCE [LARGE SCALE GENOMIC DNA]</scope>
    <source>
        <strain evidence="9 10">S18K6</strain>
    </source>
</reference>
<dbReference type="GO" id="GO:0042391">
    <property type="term" value="P:regulation of membrane potential"/>
    <property type="evidence" value="ECO:0007669"/>
    <property type="project" value="InterPro"/>
</dbReference>
<dbReference type="PANTHER" id="PTHR31382">
    <property type="entry name" value="NA(+)/H(+) ANTIPORTER"/>
    <property type="match status" value="1"/>
</dbReference>
<dbReference type="InterPro" id="IPR006153">
    <property type="entry name" value="Cation/H_exchanger_TM"/>
</dbReference>
<feature type="transmembrane region" description="Helical" evidence="7">
    <location>
        <begin position="123"/>
        <end position="148"/>
    </location>
</feature>
<feature type="transmembrane region" description="Helical" evidence="7">
    <location>
        <begin position="345"/>
        <end position="367"/>
    </location>
</feature>